<comment type="caution">
    <text evidence="2">The sequence shown here is derived from an EMBL/GenBank/DDBJ whole genome shotgun (WGS) entry which is preliminary data.</text>
</comment>
<protein>
    <recommendedName>
        <fullName evidence="4">DNA-binding protein</fullName>
    </recommendedName>
</protein>
<feature type="signal peptide" evidence="1">
    <location>
        <begin position="1"/>
        <end position="26"/>
    </location>
</feature>
<dbReference type="AlphaFoldDB" id="A0A520LR01"/>
<evidence type="ECO:0000313" key="2">
    <source>
        <dbReference type="EMBL" id="RZO10835.1"/>
    </source>
</evidence>
<dbReference type="EMBL" id="SHBN01000050">
    <property type="protein sequence ID" value="RZO10835.1"/>
    <property type="molecule type" value="Genomic_DNA"/>
</dbReference>
<gene>
    <name evidence="2" type="ORF">EVB01_02800</name>
</gene>
<feature type="chain" id="PRO_5021777501" description="DNA-binding protein" evidence="1">
    <location>
        <begin position="27"/>
        <end position="131"/>
    </location>
</feature>
<organism evidence="2 3">
    <name type="scientific">SAR86 cluster bacterium</name>
    <dbReference type="NCBI Taxonomy" id="2030880"/>
    <lineage>
        <taxon>Bacteria</taxon>
        <taxon>Pseudomonadati</taxon>
        <taxon>Pseudomonadota</taxon>
        <taxon>Gammaproteobacteria</taxon>
        <taxon>SAR86 cluster</taxon>
    </lineage>
</organism>
<sequence length="131" mass="15495">MRTFKSQIRFFSCFGLLFFSPLHLYAQSQQAIEVKEAYKYVGETMIVCGRIVSTKYLKRASGGPIFLNFGRDYPNQQMTGLIWFGRFSEYFSYKPEKFLKRKNVCVKGYISEHEGKTQMEIRTEKQIKLRE</sequence>
<proteinExistence type="predicted"/>
<accession>A0A520LR01</accession>
<keyword evidence="1" id="KW-0732">Signal</keyword>
<evidence type="ECO:0008006" key="4">
    <source>
        <dbReference type="Google" id="ProtNLM"/>
    </source>
</evidence>
<dbReference type="Proteomes" id="UP000319023">
    <property type="component" value="Unassembled WGS sequence"/>
</dbReference>
<reference evidence="2 3" key="1">
    <citation type="submission" date="2019-02" db="EMBL/GenBank/DDBJ databases">
        <title>Prokaryotic population dynamics and viral predation in marine succession experiment using metagenomics: the confinement effect.</title>
        <authorList>
            <person name="Haro-Moreno J.M."/>
            <person name="Rodriguez-Valera F."/>
            <person name="Lopez-Perez M."/>
        </authorList>
    </citation>
    <scope>NUCLEOTIDE SEQUENCE [LARGE SCALE GENOMIC DNA]</scope>
    <source>
        <strain evidence="2">MED-G168</strain>
    </source>
</reference>
<name>A0A520LR01_9GAMM</name>
<evidence type="ECO:0000313" key="3">
    <source>
        <dbReference type="Proteomes" id="UP000319023"/>
    </source>
</evidence>
<evidence type="ECO:0000256" key="1">
    <source>
        <dbReference type="SAM" id="SignalP"/>
    </source>
</evidence>